<sequence>MDNKTMEVFQKIAMEETMEVDGVESQSKSTKVVHLLRRFLGVQQRRAEAYTKLRRYKHSTKIYKCFRLVSLVELATLLSIQDLVTWCSN</sequence>
<reference evidence="1 2" key="1">
    <citation type="journal article" date="2020" name="Mol. Biol. Evol.">
        <title>Distinct Expression and Methylation Patterns for Genes with Different Fates following a Single Whole-Genome Duplication in Flowering Plants.</title>
        <authorList>
            <person name="Shi T."/>
            <person name="Rahmani R.S."/>
            <person name="Gugger P.F."/>
            <person name="Wang M."/>
            <person name="Li H."/>
            <person name="Zhang Y."/>
            <person name="Li Z."/>
            <person name="Wang Q."/>
            <person name="Van de Peer Y."/>
            <person name="Marchal K."/>
            <person name="Chen J."/>
        </authorList>
    </citation>
    <scope>NUCLEOTIDE SEQUENCE [LARGE SCALE GENOMIC DNA]</scope>
    <source>
        <tissue evidence="1">Leaf</tissue>
    </source>
</reference>
<comment type="caution">
    <text evidence="1">The sequence shown here is derived from an EMBL/GenBank/DDBJ whole genome shotgun (WGS) entry which is preliminary data.</text>
</comment>
<proteinExistence type="predicted"/>
<accession>A0A822YA51</accession>
<protein>
    <submittedName>
        <fullName evidence="1">Uncharacterized protein</fullName>
    </submittedName>
</protein>
<keyword evidence="2" id="KW-1185">Reference proteome</keyword>
<organism evidence="1 2">
    <name type="scientific">Nelumbo nucifera</name>
    <name type="common">Sacred lotus</name>
    <dbReference type="NCBI Taxonomy" id="4432"/>
    <lineage>
        <taxon>Eukaryota</taxon>
        <taxon>Viridiplantae</taxon>
        <taxon>Streptophyta</taxon>
        <taxon>Embryophyta</taxon>
        <taxon>Tracheophyta</taxon>
        <taxon>Spermatophyta</taxon>
        <taxon>Magnoliopsida</taxon>
        <taxon>Proteales</taxon>
        <taxon>Nelumbonaceae</taxon>
        <taxon>Nelumbo</taxon>
    </lineage>
</organism>
<name>A0A822YA51_NELNU</name>
<evidence type="ECO:0000313" key="2">
    <source>
        <dbReference type="Proteomes" id="UP000607653"/>
    </source>
</evidence>
<dbReference type="AlphaFoldDB" id="A0A822YA51"/>
<gene>
    <name evidence="1" type="ORF">HUJ06_030755</name>
</gene>
<evidence type="ECO:0000313" key="1">
    <source>
        <dbReference type="EMBL" id="DAD29287.1"/>
    </source>
</evidence>
<dbReference type="EMBL" id="DUZY01000002">
    <property type="protein sequence ID" value="DAD29287.1"/>
    <property type="molecule type" value="Genomic_DNA"/>
</dbReference>
<dbReference type="Proteomes" id="UP000607653">
    <property type="component" value="Unassembled WGS sequence"/>
</dbReference>